<dbReference type="GO" id="GO:0009055">
    <property type="term" value="F:electron transfer activity"/>
    <property type="evidence" value="ECO:0007669"/>
    <property type="project" value="InterPro"/>
</dbReference>
<comment type="caution">
    <text evidence="2">The sequence shown here is derived from an EMBL/GenBank/DDBJ whole genome shotgun (WGS) entry which is preliminary data.</text>
</comment>
<dbReference type="GO" id="GO:0005506">
    <property type="term" value="F:iron ion binding"/>
    <property type="evidence" value="ECO:0007669"/>
    <property type="project" value="InterPro"/>
</dbReference>
<dbReference type="GO" id="GO:0022900">
    <property type="term" value="P:electron transport chain"/>
    <property type="evidence" value="ECO:0007669"/>
    <property type="project" value="InterPro"/>
</dbReference>
<dbReference type="SUPFAM" id="SSF47175">
    <property type="entry name" value="Cytochromes"/>
    <property type="match status" value="1"/>
</dbReference>
<evidence type="ECO:0000313" key="2">
    <source>
        <dbReference type="EMBL" id="NYZ64181.1"/>
    </source>
</evidence>
<keyword evidence="1" id="KW-0812">Transmembrane</keyword>
<gene>
    <name evidence="2" type="ORF">H0E82_15685</name>
</gene>
<dbReference type="GO" id="GO:0020037">
    <property type="term" value="F:heme binding"/>
    <property type="evidence" value="ECO:0007669"/>
    <property type="project" value="InterPro"/>
</dbReference>
<dbReference type="EMBL" id="JACCJZ010000020">
    <property type="protein sequence ID" value="NYZ64181.1"/>
    <property type="molecule type" value="Genomic_DNA"/>
</dbReference>
<keyword evidence="1" id="KW-1133">Transmembrane helix</keyword>
<dbReference type="Gene3D" id="1.20.120.10">
    <property type="entry name" value="Cytochrome c/b562"/>
    <property type="match status" value="1"/>
</dbReference>
<evidence type="ECO:0000313" key="3">
    <source>
        <dbReference type="Proteomes" id="UP000589896"/>
    </source>
</evidence>
<accession>A0A7Z0QSQ1</accession>
<dbReference type="AlphaFoldDB" id="A0A7Z0QSQ1"/>
<dbReference type="InterPro" id="IPR010980">
    <property type="entry name" value="Cyt_c/b562"/>
</dbReference>
<organism evidence="2 3">
    <name type="scientific">Luteimonas deserti</name>
    <dbReference type="NCBI Taxonomy" id="2752306"/>
    <lineage>
        <taxon>Bacteria</taxon>
        <taxon>Pseudomonadati</taxon>
        <taxon>Pseudomonadota</taxon>
        <taxon>Gammaproteobacteria</taxon>
        <taxon>Lysobacterales</taxon>
        <taxon>Lysobacteraceae</taxon>
        <taxon>Luteimonas</taxon>
    </lineage>
</organism>
<reference evidence="2 3" key="1">
    <citation type="submission" date="2020-07" db="EMBL/GenBank/DDBJ databases">
        <title>isolation of Luteimonas sp. SJ-16.</title>
        <authorList>
            <person name="Huang X.-X."/>
            <person name="Xu L."/>
            <person name="Sun J.-Q."/>
        </authorList>
    </citation>
    <scope>NUCLEOTIDE SEQUENCE [LARGE SCALE GENOMIC DNA]</scope>
    <source>
        <strain evidence="2 3">SJ-16</strain>
    </source>
</reference>
<keyword evidence="3" id="KW-1185">Reference proteome</keyword>
<proteinExistence type="predicted"/>
<evidence type="ECO:0000256" key="1">
    <source>
        <dbReference type="SAM" id="Phobius"/>
    </source>
</evidence>
<sequence>MSQPPPAASAAARYAVVLVVGLVAGAFLLVAALRAIEARKDWQVHYPHAVMRLFEAQSAQLDALVRAGTCTTSDIAPRLRTLRALADDLDPAFPALRDHPAFGSHGDALRTDVEAMLSAPPASCEALGDALRRIDDACTACHRDVRFY</sequence>
<name>A0A7Z0QSQ1_9GAMM</name>
<dbReference type="RefSeq" id="WP_180546387.1">
    <property type="nucleotide sequence ID" value="NZ_JACCJZ010000020.1"/>
</dbReference>
<protein>
    <recommendedName>
        <fullName evidence="4">Cytochrome c</fullName>
    </recommendedName>
</protein>
<dbReference type="Proteomes" id="UP000589896">
    <property type="component" value="Unassembled WGS sequence"/>
</dbReference>
<keyword evidence="1" id="KW-0472">Membrane</keyword>
<feature type="transmembrane region" description="Helical" evidence="1">
    <location>
        <begin position="12"/>
        <end position="33"/>
    </location>
</feature>
<evidence type="ECO:0008006" key="4">
    <source>
        <dbReference type="Google" id="ProtNLM"/>
    </source>
</evidence>